<evidence type="ECO:0000256" key="1">
    <source>
        <dbReference type="SAM" id="Phobius"/>
    </source>
</evidence>
<keyword evidence="1" id="KW-1133">Transmembrane helix</keyword>
<comment type="caution">
    <text evidence="3">The sequence shown here is derived from an EMBL/GenBank/DDBJ whole genome shotgun (WGS) entry which is preliminary data.</text>
</comment>
<dbReference type="InterPro" id="IPR003148">
    <property type="entry name" value="RCK_N"/>
</dbReference>
<feature type="domain" description="RCK N-terminal" evidence="2">
    <location>
        <begin position="20"/>
        <end position="148"/>
    </location>
</feature>
<keyword evidence="1" id="KW-0472">Membrane</keyword>
<gene>
    <name evidence="3" type="ORF">FHU37_003480</name>
</gene>
<feature type="transmembrane region" description="Helical" evidence="1">
    <location>
        <begin position="305"/>
        <end position="322"/>
    </location>
</feature>
<dbReference type="PANTHER" id="PTHR43833:SF11">
    <property type="entry name" value="VOLTAGE-GATED POTASSIUM CHANNEL KCH"/>
    <property type="match status" value="1"/>
</dbReference>
<feature type="transmembrane region" description="Helical" evidence="1">
    <location>
        <begin position="334"/>
        <end position="355"/>
    </location>
</feature>
<dbReference type="Proteomes" id="UP000567795">
    <property type="component" value="Unassembled WGS sequence"/>
</dbReference>
<dbReference type="SUPFAM" id="SSF51735">
    <property type="entry name" value="NAD(P)-binding Rossmann-fold domains"/>
    <property type="match status" value="2"/>
</dbReference>
<proteinExistence type="predicted"/>
<organism evidence="3 4">
    <name type="scientific">Allostreptomyces psammosilenae</name>
    <dbReference type="NCBI Taxonomy" id="1892865"/>
    <lineage>
        <taxon>Bacteria</taxon>
        <taxon>Bacillati</taxon>
        <taxon>Actinomycetota</taxon>
        <taxon>Actinomycetes</taxon>
        <taxon>Kitasatosporales</taxon>
        <taxon>Streptomycetaceae</taxon>
        <taxon>Allostreptomyces</taxon>
    </lineage>
</organism>
<dbReference type="EMBL" id="JACBZD010000001">
    <property type="protein sequence ID" value="NYI06537.1"/>
    <property type="molecule type" value="Genomic_DNA"/>
</dbReference>
<dbReference type="PANTHER" id="PTHR43833">
    <property type="entry name" value="POTASSIUM CHANNEL PROTEIN 2-RELATED-RELATED"/>
    <property type="match status" value="1"/>
</dbReference>
<evidence type="ECO:0000313" key="3">
    <source>
        <dbReference type="EMBL" id="NYI06537.1"/>
    </source>
</evidence>
<feature type="domain" description="RCK N-terminal" evidence="2">
    <location>
        <begin position="375"/>
        <end position="497"/>
    </location>
</feature>
<dbReference type="GO" id="GO:0006813">
    <property type="term" value="P:potassium ion transport"/>
    <property type="evidence" value="ECO:0007669"/>
    <property type="project" value="InterPro"/>
</dbReference>
<accession>A0A852ZXP7</accession>
<dbReference type="PROSITE" id="PS51201">
    <property type="entry name" value="RCK_N"/>
    <property type="match status" value="2"/>
</dbReference>
<keyword evidence="1" id="KW-0812">Transmembrane</keyword>
<dbReference type="RefSeq" id="WP_312892653.1">
    <property type="nucleotide sequence ID" value="NZ_JACBZD010000001.1"/>
</dbReference>
<protein>
    <submittedName>
        <fullName evidence="3">Trk K+ transport system NAD-binding subunit</fullName>
    </submittedName>
</protein>
<dbReference type="AlphaFoldDB" id="A0A852ZXP7"/>
<evidence type="ECO:0000259" key="2">
    <source>
        <dbReference type="PROSITE" id="PS51201"/>
    </source>
</evidence>
<dbReference type="InterPro" id="IPR036291">
    <property type="entry name" value="NAD(P)-bd_dom_sf"/>
</dbReference>
<keyword evidence="4" id="KW-1185">Reference proteome</keyword>
<dbReference type="Gene3D" id="3.40.50.720">
    <property type="entry name" value="NAD(P)-binding Rossmann-like Domain"/>
    <property type="match status" value="2"/>
</dbReference>
<evidence type="ECO:0000313" key="4">
    <source>
        <dbReference type="Proteomes" id="UP000567795"/>
    </source>
</evidence>
<dbReference type="InterPro" id="IPR050721">
    <property type="entry name" value="Trk_Ktr_HKT_K-transport"/>
</dbReference>
<name>A0A852ZXP7_9ACTN</name>
<dbReference type="Pfam" id="PF02254">
    <property type="entry name" value="TrkA_N"/>
    <property type="match status" value="2"/>
</dbReference>
<feature type="transmembrane region" description="Helical" evidence="1">
    <location>
        <begin position="281"/>
        <end position="299"/>
    </location>
</feature>
<sequence>MSVIPNVPSQLRQRLRPQPSGHLVVCGDNPLALRLTTELARLYAEPVTVLLPSRQRNHGPGIEALARDPALSVRIVEAATVDDDALRRAGVERAVALALTSGDDQANIHTALRARRLNPRLRLVVRVFNRSLGKRVRELLDKAALSAGYASEATTTVLSASATAAPAMVTAALVGHGHTLEVDGRVLRTAEYPQQHVPGGRLLSTLALRPAEATAQAGGAGSATGLDEPLLLPSQRQIAEAPPNTVRVGLERLPDRFAPRGTPLSQRLPGLPFGILFSRRLQAAFAAVAGMVLLYALLTWLSTDYAPLSSLYVALLDVLGLAEPALGMGWERQVLQVLTALSGMALIPLLLAVVLENMSSFRAASSMRRPPRNLTGHVVVVGLGNVGTRVLDRLCELRVPVVCVERDPQARGIERAREARVPVVIGDATSPEVLAEARVGRSRALMTMTSDETTNLEAALAAREEREDLRVVMRLFDDGFATAVYRAMRDSYPRAVTRSRSVSYLAAPTFAGAMMGRQVIGAIPIGRRVLLVAVVDVADRPEMAGLTISQADRPGMWRILALDLTGVAERRRDLGLPPDTGEQFMPSGLLWGPPREYVLGEADRLVVVATRQGLGGLLQRTSDEWTPTFPPPGDS</sequence>
<reference evidence="3 4" key="1">
    <citation type="submission" date="2020-07" db="EMBL/GenBank/DDBJ databases">
        <title>Sequencing the genomes of 1000 actinobacteria strains.</title>
        <authorList>
            <person name="Klenk H.-P."/>
        </authorList>
    </citation>
    <scope>NUCLEOTIDE SEQUENCE [LARGE SCALE GENOMIC DNA]</scope>
    <source>
        <strain evidence="3 4">DSM 42178</strain>
    </source>
</reference>